<feature type="binding site" evidence="5">
    <location>
        <position position="345"/>
    </location>
    <ligand>
        <name>Zn(2+)</name>
        <dbReference type="ChEBI" id="CHEBI:29105"/>
    </ligand>
</feature>
<dbReference type="InterPro" id="IPR002616">
    <property type="entry name" value="tRNA_ribo_trans-like"/>
</dbReference>
<sequence length="416" mass="47565">MATFETDKEQGTTRVGKLTFQSLPGQSYQTPLYTIYTSRGCIPNLTPDNFKNAIKTDDQSSCIINLNFWDLNENPGEKVLTSYEEHLKQKKSDDIQRPLHSLLNLKDYPVIVNIRDPQFAQQTCQANDKCPYGDTEMGRRKTNPESFNKLMQQMKPELLVPLHDASVHDVVHVSIDLPGKEEQRPSKKILKCVERSKKWISQTSTVPNASNLLFPLVAQTRPESLKQFLDQSELKESYRGVLLGDFGIMPPNKRSALLKACIQEVKATKLSKLPLFISGQDHPYDVLECVQQGVDVFDGVYPFKVAEFGMASIYPLQIQQNQTEMKMNLRDVKFVRDVKPVLEGCGCFTCKSHTRAYIHHLLNAHEMLAEVLLTILFLMVHSHNVQHYMRFFEAIRKSISSGTFEEYKNTFIKNTI</sequence>
<comment type="caution">
    <text evidence="7">The sequence shown here is derived from an EMBL/GenBank/DDBJ whole genome shotgun (WGS) entry which is preliminary data.</text>
</comment>
<comment type="subcellular location">
    <subcellularLocation>
        <location evidence="5">Cytoplasm</location>
    </subcellularLocation>
</comment>
<dbReference type="InterPro" id="IPR028592">
    <property type="entry name" value="QTRTD1"/>
</dbReference>
<feature type="domain" description="tRNA-guanine(15) transglycosylase-like" evidence="6">
    <location>
        <begin position="13"/>
        <end position="414"/>
    </location>
</feature>
<dbReference type="PANTHER" id="PTHR46064:SF1">
    <property type="entry name" value="QUEUINE TRNA-RIBOSYLTRANSFERASE ACCESSORY SUBUNIT 2"/>
    <property type="match status" value="1"/>
</dbReference>
<dbReference type="NCBIfam" id="TIGR00449">
    <property type="entry name" value="tgt_general"/>
    <property type="match status" value="1"/>
</dbReference>
<protein>
    <recommendedName>
        <fullName evidence="5">Queuine tRNA-ribosyltransferase accessory subunit 2</fullName>
    </recommendedName>
    <alternativeName>
        <fullName evidence="5">Queuine tRNA-ribosyltransferase domain-containing protein 1</fullName>
    </alternativeName>
</protein>
<dbReference type="EMBL" id="JAOPGA020001342">
    <property type="protein sequence ID" value="KAL0487429.1"/>
    <property type="molecule type" value="Genomic_DNA"/>
</dbReference>
<keyword evidence="1 5" id="KW-0963">Cytoplasm</keyword>
<dbReference type="Proteomes" id="UP001431209">
    <property type="component" value="Unassembled WGS sequence"/>
</dbReference>
<evidence type="ECO:0000256" key="2">
    <source>
        <dbReference type="ARBA" id="ARBA00022694"/>
    </source>
</evidence>
<dbReference type="GO" id="GO:0046872">
    <property type="term" value="F:metal ion binding"/>
    <property type="evidence" value="ECO:0007669"/>
    <property type="project" value="UniProtKB-KW"/>
</dbReference>
<dbReference type="PANTHER" id="PTHR46064">
    <property type="entry name" value="QUEUINE TRNA-RIBOSYLTRANSFERASE ACCESSORY SUBUNIT 2"/>
    <property type="match status" value="1"/>
</dbReference>
<evidence type="ECO:0000256" key="3">
    <source>
        <dbReference type="ARBA" id="ARBA00022723"/>
    </source>
</evidence>
<feature type="binding site" evidence="5">
    <location>
        <position position="347"/>
    </location>
    <ligand>
        <name>Zn(2+)</name>
        <dbReference type="ChEBI" id="CHEBI:29105"/>
    </ligand>
</feature>
<comment type="subunit">
    <text evidence="5">Heterodimer of a catalytic subunit and an accessory subunit.</text>
</comment>
<proteinExistence type="inferred from homology"/>
<accession>A0AAW2ZDK9</accession>
<evidence type="ECO:0000259" key="6">
    <source>
        <dbReference type="Pfam" id="PF01702"/>
    </source>
</evidence>
<reference evidence="7 8" key="1">
    <citation type="submission" date="2024-03" db="EMBL/GenBank/DDBJ databases">
        <title>The Acrasis kona genome and developmental transcriptomes reveal deep origins of eukaryotic multicellular pathways.</title>
        <authorList>
            <person name="Sheikh S."/>
            <person name="Fu C.-J."/>
            <person name="Brown M.W."/>
            <person name="Baldauf S.L."/>
        </authorList>
    </citation>
    <scope>NUCLEOTIDE SEQUENCE [LARGE SCALE GENOMIC DNA]</scope>
    <source>
        <strain evidence="7 8">ATCC MYA-3509</strain>
    </source>
</reference>
<dbReference type="InterPro" id="IPR036511">
    <property type="entry name" value="TGT-like_sf"/>
</dbReference>
<feature type="binding site" evidence="5">
    <location>
        <position position="383"/>
    </location>
    <ligand>
        <name>Zn(2+)</name>
        <dbReference type="ChEBI" id="CHEBI:29105"/>
    </ligand>
</feature>
<comment type="similarity">
    <text evidence="5">Belongs to the queuine tRNA-ribosyltransferase family. QTRT2 subfamily.</text>
</comment>
<comment type="function">
    <text evidence="5">Non-catalytic subunit of the queuine tRNA-ribosyltransferase (TGT) that catalyzes the base-exchange of a guanine (G) residue with queuine (Q) at position 34 (anticodon wobble position) in tRNAs with GU(N) anticodons (tRNA-Asp, -Asn, -His and -Tyr), resulting in the hypermodified nucleoside queuosine (7-(((4,5-cis-dihydroxy-2-cyclopenten-1-yl)amino)methyl)-7-deazaguanosine).</text>
</comment>
<keyword evidence="3 5" id="KW-0479">Metal-binding</keyword>
<keyword evidence="4 5" id="KW-0862">Zinc</keyword>
<evidence type="ECO:0000256" key="4">
    <source>
        <dbReference type="ARBA" id="ARBA00022833"/>
    </source>
</evidence>
<dbReference type="GO" id="GO:0008479">
    <property type="term" value="F:tRNA-guanosine(34) queuine transglycosylase activity"/>
    <property type="evidence" value="ECO:0007669"/>
    <property type="project" value="UniProtKB-UniRule"/>
</dbReference>
<evidence type="ECO:0000256" key="1">
    <source>
        <dbReference type="ARBA" id="ARBA00022490"/>
    </source>
</evidence>
<dbReference type="SUPFAM" id="SSF51713">
    <property type="entry name" value="tRNA-guanine transglycosylase"/>
    <property type="match status" value="1"/>
</dbReference>
<dbReference type="Gene3D" id="3.20.20.105">
    <property type="entry name" value="Queuine tRNA-ribosyltransferase-like"/>
    <property type="match status" value="1"/>
</dbReference>
<dbReference type="AlphaFoldDB" id="A0AAW2ZDK9"/>
<evidence type="ECO:0000313" key="7">
    <source>
        <dbReference type="EMBL" id="KAL0487429.1"/>
    </source>
</evidence>
<gene>
    <name evidence="7" type="ORF">AKO1_000845</name>
</gene>
<organism evidence="7 8">
    <name type="scientific">Acrasis kona</name>
    <dbReference type="NCBI Taxonomy" id="1008807"/>
    <lineage>
        <taxon>Eukaryota</taxon>
        <taxon>Discoba</taxon>
        <taxon>Heterolobosea</taxon>
        <taxon>Tetramitia</taxon>
        <taxon>Eutetramitia</taxon>
        <taxon>Acrasidae</taxon>
        <taxon>Acrasis</taxon>
    </lineage>
</organism>
<feature type="binding site" evidence="5">
    <location>
        <position position="350"/>
    </location>
    <ligand>
        <name>Zn(2+)</name>
        <dbReference type="ChEBI" id="CHEBI:29105"/>
    </ligand>
</feature>
<evidence type="ECO:0000256" key="5">
    <source>
        <dbReference type="HAMAP-Rule" id="MF_03043"/>
    </source>
</evidence>
<comment type="cofactor">
    <cofactor evidence="5">
        <name>Zn(2+)</name>
        <dbReference type="ChEBI" id="CHEBI:29105"/>
    </cofactor>
    <text evidence="5">Binds 1 zinc ion per subunit.</text>
</comment>
<keyword evidence="8" id="KW-1185">Reference proteome</keyword>
<dbReference type="GO" id="GO:0006400">
    <property type="term" value="P:tRNA modification"/>
    <property type="evidence" value="ECO:0007669"/>
    <property type="project" value="InterPro"/>
</dbReference>
<dbReference type="Pfam" id="PF01702">
    <property type="entry name" value="TGT"/>
    <property type="match status" value="1"/>
</dbReference>
<keyword evidence="2 5" id="KW-0819">tRNA processing</keyword>
<evidence type="ECO:0000313" key="8">
    <source>
        <dbReference type="Proteomes" id="UP001431209"/>
    </source>
</evidence>
<dbReference type="InterPro" id="IPR050852">
    <property type="entry name" value="Queuine_tRNA-ribosyltrfase"/>
</dbReference>
<name>A0AAW2ZDK9_9EUKA</name>
<dbReference type="HAMAP" id="MF_03043">
    <property type="entry name" value="QTRT2"/>
    <property type="match status" value="1"/>
</dbReference>
<dbReference type="GO" id="GO:0005737">
    <property type="term" value="C:cytoplasm"/>
    <property type="evidence" value="ECO:0007669"/>
    <property type="project" value="UniProtKB-SubCell"/>
</dbReference>